<proteinExistence type="predicted"/>
<sequence length="802" mass="94740">MDTYDKYNFIMRIELTVSRIETKNKPDESLKPTIYNHFKKENISIEELFSFYNSFSSFTVSPAIYTKNHILDKNWESQEVVYIDFDGDMTYNEALQCCKNFNINPIIKYSTYSSTSTKEKFRLIFVLDEVIRDKILMKNIIQAFNFIFNFQCDQSALNLSNYYFGGYDAIFLSSKKTNVNHLKEVINIINYTKYKGDSRRLISVNNNSNDNEKNNEEQSNQTFRIRKEDWDLLYYNCDIYRRFVDGKWLYHFELVGIAMNMQRIEGGAKKYKEIFDLHSITHSSYSDERRNMVDYFKKKNYNSQNLSEFSNSENDSQYTSFIDVILKNRVNNQNNIEIIKNANSEEYIDIEKAEEIFKEKINKAQEDEGNGIYIFKVPTGFGKTQYLKDLPNSYIAFYHHRIIDDITIGKDTNTYNRVYPVPKFVDSQINESVKMLFNQGRFEKAKEIIKKNKEKCEDKQAFLNYQKNDTTTFLADKPSYTTISREVNKHNKYFSTVFFDEDPIQEIAKIETITINMLRSFVGKIKKQKSDLYKAIEAIINSQTNQVIETKKINFDLDEIEDYMEGLNINIYSLLSSYAYYIDRNKTTGNDIIYYIQQKKLEDDCKYIIMSATPNIDYYTHIYKDRVKVIDLSNIKQKGVIFQYTNLSYSQTSLTQKVINQLNENIGNMPVITYRSIKDHFTKPSTCHFGYLYGSNDLENEEMAVVGINRYENPRYILLAYLIGIESKEGYKMEYQKVEYNGYRFKFMTFKDNNLRKVHLDITNNEMIQAVGRGRILRNDNIVHLYSGFPLKGVVFEDIKFC</sequence>
<gene>
    <name evidence="1" type="ORF">SDC9_74873</name>
</gene>
<protein>
    <submittedName>
        <fullName evidence="1">Uncharacterized protein</fullName>
    </submittedName>
</protein>
<dbReference type="AlphaFoldDB" id="A0A644YKD8"/>
<organism evidence="1">
    <name type="scientific">bioreactor metagenome</name>
    <dbReference type="NCBI Taxonomy" id="1076179"/>
    <lineage>
        <taxon>unclassified sequences</taxon>
        <taxon>metagenomes</taxon>
        <taxon>ecological metagenomes</taxon>
    </lineage>
</organism>
<accession>A0A644YKD8</accession>
<reference evidence="1" key="1">
    <citation type="submission" date="2019-08" db="EMBL/GenBank/DDBJ databases">
        <authorList>
            <person name="Kucharzyk K."/>
            <person name="Murdoch R.W."/>
            <person name="Higgins S."/>
            <person name="Loffler F."/>
        </authorList>
    </citation>
    <scope>NUCLEOTIDE SEQUENCE</scope>
</reference>
<evidence type="ECO:0000313" key="1">
    <source>
        <dbReference type="EMBL" id="MPM28351.1"/>
    </source>
</evidence>
<comment type="caution">
    <text evidence="1">The sequence shown here is derived from an EMBL/GenBank/DDBJ whole genome shotgun (WGS) entry which is preliminary data.</text>
</comment>
<dbReference type="EMBL" id="VSSQ01005230">
    <property type="protein sequence ID" value="MPM28351.1"/>
    <property type="molecule type" value="Genomic_DNA"/>
</dbReference>
<name>A0A644YKD8_9ZZZZ</name>